<dbReference type="GO" id="GO:0051301">
    <property type="term" value="P:cell division"/>
    <property type="evidence" value="ECO:0007669"/>
    <property type="project" value="UniProtKB-KW"/>
</dbReference>
<name>A0A1U9VEF1_9RALS</name>
<proteinExistence type="predicted"/>
<reference evidence="1 2" key="1">
    <citation type="submission" date="2017-02" db="EMBL/GenBank/DDBJ databases">
        <title>Blood Disease Bacterium A2-HR MARDI.</title>
        <authorList>
            <person name="Badrun R."/>
            <person name="Abu Bakar N."/>
            <person name="Laboh R."/>
        </authorList>
    </citation>
    <scope>NUCLEOTIDE SEQUENCE [LARGE SCALE GENOMIC DNA]</scope>
    <source>
        <strain evidence="1 2">A2-HR MARDI</strain>
    </source>
</reference>
<keyword evidence="1" id="KW-0132">Cell division</keyword>
<gene>
    <name evidence="1" type="ORF">B0B51_00630</name>
</gene>
<keyword evidence="1" id="KW-0131">Cell cycle</keyword>
<evidence type="ECO:0000313" key="1">
    <source>
        <dbReference type="EMBL" id="AQW28673.1"/>
    </source>
</evidence>
<dbReference type="EMBL" id="CP019911">
    <property type="protein sequence ID" value="AQW28673.1"/>
    <property type="molecule type" value="Genomic_DNA"/>
</dbReference>
<dbReference type="RefSeq" id="WP_078221580.1">
    <property type="nucleotide sequence ID" value="NZ_CP019911.1"/>
</dbReference>
<protein>
    <submittedName>
        <fullName evidence="1">Cell division protein FtsK</fullName>
    </submittedName>
</protein>
<dbReference type="Proteomes" id="UP000189628">
    <property type="component" value="Chromosome"/>
</dbReference>
<accession>A0A1U9VEF1</accession>
<dbReference type="AlphaFoldDB" id="A0A1U9VEF1"/>
<dbReference type="InterPro" id="IPR023200">
    <property type="entry name" value="RMF_sf"/>
</dbReference>
<organism evidence="1 2">
    <name type="scientific">blood disease bacterium A2-HR MARDI</name>
    <dbReference type="NCBI Taxonomy" id="1944648"/>
    <lineage>
        <taxon>Bacteria</taxon>
        <taxon>Pseudomonadati</taxon>
        <taxon>Pseudomonadota</taxon>
        <taxon>Betaproteobacteria</taxon>
        <taxon>Burkholderiales</taxon>
        <taxon>Burkholderiaceae</taxon>
        <taxon>Ralstonia</taxon>
        <taxon>Ralstonia solanacearum species complex</taxon>
    </lineage>
</organism>
<evidence type="ECO:0000313" key="2">
    <source>
        <dbReference type="Proteomes" id="UP000189628"/>
    </source>
</evidence>
<sequence>MTTENHNDDVKTLLSMTSETVGRDLLQALVQEIKLLPDVWPKLSQKKQDDVIDRLRNRVETNVKMAVHIVASEGRTVVAGDLDQITIKDGVKAVVKFGSSAPNLHELYEASGKAVLVVVANPAQHTGGMEEIKGEADQRAMDLGHEYDPNGDGKGMEGTGSDDENVIDAEVIAIEHKPLDAELQQARDDGYQAASEGKQQDACPVMKGELCIQWIVGWKAWQKENNTEWWKAHGDDSDDLGGEAA</sequence>
<dbReference type="Gene3D" id="1.10.10.620">
    <property type="entry name" value="ribosome modulation factor like domain"/>
    <property type="match status" value="1"/>
</dbReference>